<organism evidence="1 2">
    <name type="scientific">Bacteroides fragilis</name>
    <dbReference type="NCBI Taxonomy" id="817"/>
    <lineage>
        <taxon>Bacteria</taxon>
        <taxon>Pseudomonadati</taxon>
        <taxon>Bacteroidota</taxon>
        <taxon>Bacteroidia</taxon>
        <taxon>Bacteroidales</taxon>
        <taxon>Bacteroidaceae</taxon>
        <taxon>Bacteroides</taxon>
    </lineage>
</organism>
<gene>
    <name evidence="1" type="ORF">F2Z25_18670</name>
</gene>
<protein>
    <submittedName>
        <fullName evidence="1">Uncharacterized protein</fullName>
    </submittedName>
</protein>
<evidence type="ECO:0000313" key="2">
    <source>
        <dbReference type="Proteomes" id="UP000429838"/>
    </source>
</evidence>
<proteinExistence type="predicted"/>
<evidence type="ECO:0000313" key="1">
    <source>
        <dbReference type="EMBL" id="KAA5205516.1"/>
    </source>
</evidence>
<dbReference type="AlphaFoldDB" id="A0A5M5XGD3"/>
<reference evidence="1 2" key="1">
    <citation type="journal article" date="2019" name="Nat. Med.">
        <title>A library of human gut bacterial isolates paired with longitudinal multiomics data enables mechanistic microbiome research.</title>
        <authorList>
            <person name="Poyet M."/>
            <person name="Groussin M."/>
            <person name="Gibbons S.M."/>
            <person name="Avila-Pacheco J."/>
            <person name="Jiang X."/>
            <person name="Kearney S.M."/>
            <person name="Perrotta A.R."/>
            <person name="Berdy B."/>
            <person name="Zhao S."/>
            <person name="Lieberman T.D."/>
            <person name="Swanson P.K."/>
            <person name="Smith M."/>
            <person name="Roesemann S."/>
            <person name="Alexander J.E."/>
            <person name="Rich S.A."/>
            <person name="Livny J."/>
            <person name="Vlamakis H."/>
            <person name="Clish C."/>
            <person name="Bullock K."/>
            <person name="Deik A."/>
            <person name="Scott J."/>
            <person name="Pierce K.A."/>
            <person name="Xavier R.J."/>
            <person name="Alm E.J."/>
        </authorList>
    </citation>
    <scope>NUCLEOTIDE SEQUENCE [LARGE SCALE GENOMIC DNA]</scope>
    <source>
        <strain evidence="1 2">BIOML-A1</strain>
    </source>
</reference>
<accession>A0A5M5XGD3</accession>
<dbReference type="EMBL" id="VWAQ01000018">
    <property type="protein sequence ID" value="KAA5205516.1"/>
    <property type="molecule type" value="Genomic_DNA"/>
</dbReference>
<comment type="caution">
    <text evidence="1">The sequence shown here is derived from an EMBL/GenBank/DDBJ whole genome shotgun (WGS) entry which is preliminary data.</text>
</comment>
<name>A0A5M5XGD3_BACFG</name>
<dbReference type="Proteomes" id="UP000429838">
    <property type="component" value="Unassembled WGS sequence"/>
</dbReference>
<sequence>MLKKINRAAFKYSDYISACDKIAREAQKHIDWSDRVSCEYYPADGICVEIEEHVCHAFTFFELVEEAKDGMISETLYIRNCI</sequence>